<keyword evidence="2" id="KW-1185">Reference proteome</keyword>
<dbReference type="KEGG" id="hni:W911_14280"/>
<dbReference type="Proteomes" id="UP000018542">
    <property type="component" value="Chromosome"/>
</dbReference>
<dbReference type="AlphaFoldDB" id="V5SFQ5"/>
<dbReference type="EMBL" id="CP006912">
    <property type="protein sequence ID" value="AHB49322.1"/>
    <property type="molecule type" value="Genomic_DNA"/>
</dbReference>
<evidence type="ECO:0000313" key="2">
    <source>
        <dbReference type="Proteomes" id="UP000018542"/>
    </source>
</evidence>
<sequence length="135" mass="14313">MQALMRTVGEVCPIHGVSVGARSDKQTWRVDYADTATPEQIAAAEAAISAIDANAPIVPQSVTPYQARMALHYAGHLPAVEALVSNPETDAAARIAWEYATVFERHSPFIAALAPGLGLTEQQVDDLFIVAGSLT</sequence>
<accession>V5SFQ5</accession>
<evidence type="ECO:0000313" key="1">
    <source>
        <dbReference type="EMBL" id="AHB49322.1"/>
    </source>
</evidence>
<name>V5SFQ5_9HYPH</name>
<organism evidence="1 2">
    <name type="scientific">Hyphomicrobium nitrativorans NL23</name>
    <dbReference type="NCBI Taxonomy" id="1029756"/>
    <lineage>
        <taxon>Bacteria</taxon>
        <taxon>Pseudomonadati</taxon>
        <taxon>Pseudomonadota</taxon>
        <taxon>Alphaproteobacteria</taxon>
        <taxon>Hyphomicrobiales</taxon>
        <taxon>Hyphomicrobiaceae</taxon>
        <taxon>Hyphomicrobium</taxon>
    </lineage>
</organism>
<gene>
    <name evidence="1" type="ORF">W911_14280</name>
</gene>
<dbReference type="HOGENOM" id="CLU_1882927_0_0_5"/>
<dbReference type="STRING" id="1029756.W911_14280"/>
<dbReference type="PATRIC" id="fig|1029756.8.peg.2972"/>
<reference evidence="1 2" key="1">
    <citation type="journal article" date="2014" name="Genome Announc.">
        <title>Complete Genome Sequence of Hyphomicrobium nitrativorans Strain NL23, a Denitrifying Bacterium Isolated from Biofilm of a Methanol-Fed Denitrification System Treating Seawater at the Montreal Biodome.</title>
        <authorList>
            <person name="Martineau C."/>
            <person name="Villeneuve C."/>
            <person name="Mauffrey F."/>
            <person name="Villemur R."/>
        </authorList>
    </citation>
    <scope>NUCLEOTIDE SEQUENCE [LARGE SCALE GENOMIC DNA]</scope>
    <source>
        <strain evidence="1">NL23</strain>
    </source>
</reference>
<proteinExistence type="predicted"/>
<protein>
    <submittedName>
        <fullName evidence="1">Uncharacterized protein</fullName>
    </submittedName>
</protein>